<accession>A0A9X3IT17</accession>
<keyword evidence="1" id="KW-0812">Transmembrane</keyword>
<reference evidence="2" key="1">
    <citation type="submission" date="2022-11" db="EMBL/GenBank/DDBJ databases">
        <title>Parathalassolutuus dongxingensis gen. nov., sp. nov., a novel member of family Oceanospirillaceae isolated from a coastal shrimp pond in Guangxi, China.</title>
        <authorList>
            <person name="Chen H."/>
        </authorList>
    </citation>
    <scope>NUCLEOTIDE SEQUENCE</scope>
    <source>
        <strain evidence="2">G-43</strain>
    </source>
</reference>
<dbReference type="PROSITE" id="PS51257">
    <property type="entry name" value="PROKAR_LIPOPROTEIN"/>
    <property type="match status" value="1"/>
</dbReference>
<name>A0A9X3IT17_9GAMM</name>
<dbReference type="EMBL" id="JAPNOA010000019">
    <property type="protein sequence ID" value="MCY0964733.1"/>
    <property type="molecule type" value="Genomic_DNA"/>
</dbReference>
<keyword evidence="1" id="KW-0472">Membrane</keyword>
<dbReference type="Proteomes" id="UP001150830">
    <property type="component" value="Unassembled WGS sequence"/>
</dbReference>
<evidence type="ECO:0000313" key="2">
    <source>
        <dbReference type="EMBL" id="MCY0964733.1"/>
    </source>
</evidence>
<keyword evidence="3" id="KW-1185">Reference proteome</keyword>
<gene>
    <name evidence="2" type="ORF">OUO13_06010</name>
</gene>
<feature type="transmembrane region" description="Helical" evidence="1">
    <location>
        <begin position="48"/>
        <end position="71"/>
    </location>
</feature>
<dbReference type="AlphaFoldDB" id="A0A9X3IT17"/>
<organism evidence="2 3">
    <name type="scientific">Parathalassolituus penaei</name>
    <dbReference type="NCBI Taxonomy" id="2997323"/>
    <lineage>
        <taxon>Bacteria</taxon>
        <taxon>Pseudomonadati</taxon>
        <taxon>Pseudomonadota</taxon>
        <taxon>Gammaproteobacteria</taxon>
        <taxon>Oceanospirillales</taxon>
        <taxon>Oceanospirillaceae</taxon>
        <taxon>Parathalassolituus</taxon>
    </lineage>
</organism>
<dbReference type="RefSeq" id="WP_283172951.1">
    <property type="nucleotide sequence ID" value="NZ_JAPNOA010000019.1"/>
</dbReference>
<protein>
    <submittedName>
        <fullName evidence="2">Uncharacterized protein</fullName>
    </submittedName>
</protein>
<comment type="caution">
    <text evidence="2">The sequence shown here is derived from an EMBL/GenBank/DDBJ whole genome shotgun (WGS) entry which is preliminary data.</text>
</comment>
<proteinExistence type="predicted"/>
<evidence type="ECO:0000313" key="3">
    <source>
        <dbReference type="Proteomes" id="UP001150830"/>
    </source>
</evidence>
<keyword evidence="1" id="KW-1133">Transmembrane helix</keyword>
<evidence type="ECO:0000256" key="1">
    <source>
        <dbReference type="SAM" id="Phobius"/>
    </source>
</evidence>
<sequence>MAPNHGKDELPIPEWLLLLLITLAVIGFFVGCAVTGTDPSHVFLMAAGWLQIGISLAGIIGGLVLILAILLK</sequence>
<feature type="transmembrane region" description="Helical" evidence="1">
    <location>
        <begin position="15"/>
        <end position="36"/>
    </location>
</feature>